<dbReference type="InterPro" id="IPR036291">
    <property type="entry name" value="NAD(P)-bd_dom_sf"/>
</dbReference>
<dbReference type="InterPro" id="IPR008030">
    <property type="entry name" value="NmrA-like"/>
</dbReference>
<feature type="domain" description="NmrA-like" evidence="1">
    <location>
        <begin position="3"/>
        <end position="253"/>
    </location>
</feature>
<gene>
    <name evidence="2" type="ORF">Sspor_04470</name>
</gene>
<dbReference type="PANTHER" id="PTHR43162:SF1">
    <property type="entry name" value="PRESTALK A DIFFERENTIATION PROTEIN A"/>
    <property type="match status" value="1"/>
</dbReference>
<protein>
    <recommendedName>
        <fullName evidence="1">NmrA-like domain-containing protein</fullName>
    </recommendedName>
</protein>
<dbReference type="EMBL" id="BNED01000003">
    <property type="protein sequence ID" value="GHI74886.1"/>
    <property type="molecule type" value="Genomic_DNA"/>
</dbReference>
<accession>A0ABQ3T3B9</accession>
<dbReference type="PANTHER" id="PTHR43162">
    <property type="match status" value="1"/>
</dbReference>
<evidence type="ECO:0000259" key="1">
    <source>
        <dbReference type="Pfam" id="PF05368"/>
    </source>
</evidence>
<dbReference type="Gene3D" id="3.90.25.10">
    <property type="entry name" value="UDP-galactose 4-epimerase, domain 1"/>
    <property type="match status" value="1"/>
</dbReference>
<name>A0ABQ3T3B9_9ACTN</name>
<dbReference type="Gene3D" id="3.40.50.720">
    <property type="entry name" value="NAD(P)-binding Rossmann-like Domain"/>
    <property type="match status" value="1"/>
</dbReference>
<sequence length="286" mass="29846">MYVVMGAGGKTGRAVALGLLDQDRPVRVVLRPGREGRDWKERGAEVAHADVHDAAALTTAFTGARAAYVLNPPDYASGDMHASARDVAANYAQAAKAAGTRLVALSSIGAQHADGTGNIATTHLLEQALRPLGASFVRAGNFLTNWLPSLPAMREGVLPSFFTPLDHPVPHSAVADIAVTVVRELLRDDSRTVELAAAADYAPDDIAAAFAQALGRDVIAQTVPREQWRAVLAGMGLPDAAIDNWVEMWDAFNSGRIRFEGTPERGATSAAAFAAAAVAGTAESGG</sequence>
<dbReference type="RefSeq" id="WP_202197430.1">
    <property type="nucleotide sequence ID" value="NZ_BAAATO010000073.1"/>
</dbReference>
<reference evidence="3" key="1">
    <citation type="submission" date="2023-07" db="EMBL/GenBank/DDBJ databases">
        <title>Whole genome shotgun sequence of Streptomyces spororaveus NBRC 15456.</title>
        <authorList>
            <person name="Komaki H."/>
            <person name="Tamura T."/>
        </authorList>
    </citation>
    <scope>NUCLEOTIDE SEQUENCE [LARGE SCALE GENOMIC DNA]</scope>
    <source>
        <strain evidence="3">NBRC 15456</strain>
    </source>
</reference>
<keyword evidence="3" id="KW-1185">Reference proteome</keyword>
<comment type="caution">
    <text evidence="2">The sequence shown here is derived from an EMBL/GenBank/DDBJ whole genome shotgun (WGS) entry which is preliminary data.</text>
</comment>
<dbReference type="Pfam" id="PF05368">
    <property type="entry name" value="NmrA"/>
    <property type="match status" value="1"/>
</dbReference>
<evidence type="ECO:0000313" key="2">
    <source>
        <dbReference type="EMBL" id="GHI74886.1"/>
    </source>
</evidence>
<proteinExistence type="predicted"/>
<dbReference type="InterPro" id="IPR051604">
    <property type="entry name" value="Ergot_Alk_Oxidoreductase"/>
</dbReference>
<dbReference type="SUPFAM" id="SSF51735">
    <property type="entry name" value="NAD(P)-binding Rossmann-fold domains"/>
    <property type="match status" value="1"/>
</dbReference>
<dbReference type="Proteomes" id="UP000608522">
    <property type="component" value="Unassembled WGS sequence"/>
</dbReference>
<evidence type="ECO:0000313" key="3">
    <source>
        <dbReference type="Proteomes" id="UP000608522"/>
    </source>
</evidence>
<organism evidence="2 3">
    <name type="scientific">Streptomyces spororaveus</name>
    <dbReference type="NCBI Taxonomy" id="284039"/>
    <lineage>
        <taxon>Bacteria</taxon>
        <taxon>Bacillati</taxon>
        <taxon>Actinomycetota</taxon>
        <taxon>Actinomycetes</taxon>
        <taxon>Kitasatosporales</taxon>
        <taxon>Streptomycetaceae</taxon>
        <taxon>Streptomyces</taxon>
    </lineage>
</organism>